<dbReference type="AlphaFoldDB" id="A0A8A8D7N3"/>
<feature type="domain" description="PNPLA" evidence="4">
    <location>
        <begin position="14"/>
        <end position="279"/>
    </location>
</feature>
<feature type="transmembrane region" description="Helical" evidence="3">
    <location>
        <begin position="124"/>
        <end position="153"/>
    </location>
</feature>
<feature type="short sequence motif" description="DGA/G" evidence="2">
    <location>
        <begin position="266"/>
        <end position="268"/>
    </location>
</feature>
<gene>
    <name evidence="5" type="ORF">DT99_025645</name>
</gene>
<sequence length="553" mass="60537">MDMSNAEERQRVYLAFQGGGAKGIAHVGGLAAVNELSLEIAGVAGTSAGAIVAALIAAKYPARDIFDGLNRTHLLQRVAEGKYRRPIDLFTSAGWGEISKLIRTKFRIMELAATLDKQPKWRRWAICVTGLAVAASAIWMAPPTSLFALIVAVCYIGRRLHRIYKGLAPLTEVRTVIDAALSETLGAGKINVTFADLDASGGLPLKLVATNLTDQTLELFSLETTPDVAIADAVAASIRLPFIFEQWTVPIKRVHENASANRSFLDGGLVSNLPVWSFDEERGLDPSAVTIAFGLKPSQQSNPEPKHWVLAAIDAVVAGPPQIHMRGIDRLVYVPLDCSLDILAFDASFDDYRAEVMRAQQKTRLILDRELTEIPALVSQALEQMRTSIWNDLHTMNGWGEPGNGTWPRIALAVQRPGDRLSMTVVYQVGHRPTTNRLRIALDHPTVGAAWSQRISDEPFLDVYLKYRGFGETDDLFGDSQWRAAVPVSVIDPKADEQASAAQAVVAIIDSPHAIDMNDVDLNAFAANIRQLALEFFKTADFGRLARRSVSWL</sequence>
<feature type="active site" description="Proton acceptor" evidence="2">
    <location>
        <position position="266"/>
    </location>
</feature>
<dbReference type="Proteomes" id="UP000027834">
    <property type="component" value="Chromosome 2"/>
</dbReference>
<feature type="transmembrane region" description="Helical" evidence="3">
    <location>
        <begin position="12"/>
        <end position="34"/>
    </location>
</feature>
<evidence type="ECO:0000313" key="5">
    <source>
        <dbReference type="EMBL" id="QTO20726.1"/>
    </source>
</evidence>
<accession>A0A8A8D7N3</accession>
<keyword evidence="3" id="KW-0812">Transmembrane</keyword>
<proteinExistence type="predicted"/>
<dbReference type="PROSITE" id="PS51635">
    <property type="entry name" value="PNPLA"/>
    <property type="match status" value="1"/>
</dbReference>
<name>A0A8A8D7N3_9BURK</name>
<dbReference type="EMBL" id="CP072521">
    <property type="protein sequence ID" value="QTO20726.1"/>
    <property type="molecule type" value="Genomic_DNA"/>
</dbReference>
<keyword evidence="3" id="KW-1133">Transmembrane helix</keyword>
<dbReference type="PANTHER" id="PTHR46394:SF1">
    <property type="entry name" value="PNPLA DOMAIN-CONTAINING PROTEIN"/>
    <property type="match status" value="1"/>
</dbReference>
<dbReference type="GO" id="GO:0016042">
    <property type="term" value="P:lipid catabolic process"/>
    <property type="evidence" value="ECO:0007669"/>
    <property type="project" value="UniProtKB-UniRule"/>
</dbReference>
<dbReference type="RefSeq" id="WP_195761857.1">
    <property type="nucleotide sequence ID" value="NZ_CP072521.1"/>
</dbReference>
<feature type="short sequence motif" description="GXGXXG" evidence="2">
    <location>
        <begin position="18"/>
        <end position="23"/>
    </location>
</feature>
<keyword evidence="1 2" id="KW-0443">Lipid metabolism</keyword>
<keyword evidence="2" id="KW-0378">Hydrolase</keyword>
<reference evidence="5" key="1">
    <citation type="submission" date="2014-04" db="EMBL/GenBank/DDBJ databases">
        <authorList>
            <person name="Ho Y.-N."/>
            <person name="Huang C.-C."/>
        </authorList>
    </citation>
    <scope>NUCLEOTIDE SEQUENCE</scope>
    <source>
        <strain evidence="5">869T2</strain>
    </source>
</reference>
<dbReference type="InterPro" id="IPR052580">
    <property type="entry name" value="Lipid_Hydrolase"/>
</dbReference>
<reference evidence="5" key="2">
    <citation type="submission" date="2021-03" db="EMBL/GenBank/DDBJ databases">
        <title>Complete genome sequence of Burkholderia seminalis 869T2.</title>
        <authorList>
            <person name="Hung S.-H."/>
            <person name="Huang C.-T."/>
            <person name="Huang C.-C."/>
            <person name="Kuo C.-H."/>
        </authorList>
    </citation>
    <scope>NUCLEOTIDE SEQUENCE</scope>
    <source>
        <strain evidence="5">869T2</strain>
    </source>
</reference>
<feature type="transmembrane region" description="Helical" evidence="3">
    <location>
        <begin position="40"/>
        <end position="58"/>
    </location>
</feature>
<dbReference type="InterPro" id="IPR016035">
    <property type="entry name" value="Acyl_Trfase/lysoPLipase"/>
</dbReference>
<dbReference type="Gene3D" id="3.40.1090.10">
    <property type="entry name" value="Cytosolic phospholipase A2 catalytic domain"/>
    <property type="match status" value="2"/>
</dbReference>
<dbReference type="InterPro" id="IPR002641">
    <property type="entry name" value="PNPLA_dom"/>
</dbReference>
<evidence type="ECO:0000259" key="4">
    <source>
        <dbReference type="PROSITE" id="PS51635"/>
    </source>
</evidence>
<keyword evidence="3" id="KW-0472">Membrane</keyword>
<keyword evidence="2" id="KW-0442">Lipid degradation</keyword>
<dbReference type="Pfam" id="PF01734">
    <property type="entry name" value="Patatin"/>
    <property type="match status" value="1"/>
</dbReference>
<feature type="short sequence motif" description="GXSXG" evidence="2">
    <location>
        <begin position="45"/>
        <end position="49"/>
    </location>
</feature>
<dbReference type="GO" id="GO:0016787">
    <property type="term" value="F:hydrolase activity"/>
    <property type="evidence" value="ECO:0007669"/>
    <property type="project" value="UniProtKB-UniRule"/>
</dbReference>
<dbReference type="SUPFAM" id="SSF52151">
    <property type="entry name" value="FabD/lysophospholipase-like"/>
    <property type="match status" value="1"/>
</dbReference>
<organism evidence="5 6">
    <name type="scientific">Burkholderia seminalis</name>
    <dbReference type="NCBI Taxonomy" id="488731"/>
    <lineage>
        <taxon>Bacteria</taxon>
        <taxon>Pseudomonadati</taxon>
        <taxon>Pseudomonadota</taxon>
        <taxon>Betaproteobacteria</taxon>
        <taxon>Burkholderiales</taxon>
        <taxon>Burkholderiaceae</taxon>
        <taxon>Burkholderia</taxon>
        <taxon>Burkholderia cepacia complex</taxon>
    </lineage>
</organism>
<dbReference type="PANTHER" id="PTHR46394">
    <property type="entry name" value="ANNEXIN"/>
    <property type="match status" value="1"/>
</dbReference>
<evidence type="ECO:0000256" key="2">
    <source>
        <dbReference type="PROSITE-ProRule" id="PRU01161"/>
    </source>
</evidence>
<keyword evidence="6" id="KW-1185">Reference proteome</keyword>
<evidence type="ECO:0000313" key="6">
    <source>
        <dbReference type="Proteomes" id="UP000027834"/>
    </source>
</evidence>
<protein>
    <submittedName>
        <fullName evidence="5">Patatin-like phospholipase family protein</fullName>
    </submittedName>
</protein>
<feature type="active site" description="Nucleophile" evidence="2">
    <location>
        <position position="47"/>
    </location>
</feature>
<evidence type="ECO:0000256" key="3">
    <source>
        <dbReference type="SAM" id="Phobius"/>
    </source>
</evidence>
<evidence type="ECO:0000256" key="1">
    <source>
        <dbReference type="ARBA" id="ARBA00023098"/>
    </source>
</evidence>